<sequence>MSKFHEDWAKNVSSRLLTCFHYKHIKKTAPPLAAMKKTPSPGGHVFLPIQTIFEFICCMKQILFPCFYCIHIKKTAPPPGGHVFPPTMTIFELKCCMMIRQKNVTSRKTHVLTKFYEDWTNNVTSRVFTCFHYIHILLRPLCPYIDETNVLNKFHDDWAKIVTSRVFTRFLYSHAPPPGGHVFQRTGTIFELNQHII</sequence>
<keyword evidence="2" id="KW-1185">Reference proteome</keyword>
<reference evidence="1" key="1">
    <citation type="journal article" date="2019" name="bioRxiv">
        <title>The Genome of the Zebra Mussel, Dreissena polymorpha: A Resource for Invasive Species Research.</title>
        <authorList>
            <person name="McCartney M.A."/>
            <person name="Auch B."/>
            <person name="Kono T."/>
            <person name="Mallez S."/>
            <person name="Zhang Y."/>
            <person name="Obille A."/>
            <person name="Becker A."/>
            <person name="Abrahante J.E."/>
            <person name="Garbe J."/>
            <person name="Badalamenti J.P."/>
            <person name="Herman A."/>
            <person name="Mangelson H."/>
            <person name="Liachko I."/>
            <person name="Sullivan S."/>
            <person name="Sone E.D."/>
            <person name="Koren S."/>
            <person name="Silverstein K.A.T."/>
            <person name="Beckman K.B."/>
            <person name="Gohl D.M."/>
        </authorList>
    </citation>
    <scope>NUCLEOTIDE SEQUENCE</scope>
    <source>
        <strain evidence="1">Duluth1</strain>
        <tissue evidence="1">Whole animal</tissue>
    </source>
</reference>
<accession>A0A9D4L9G5</accession>
<dbReference type="Proteomes" id="UP000828390">
    <property type="component" value="Unassembled WGS sequence"/>
</dbReference>
<name>A0A9D4L9G5_DREPO</name>
<organism evidence="1 2">
    <name type="scientific">Dreissena polymorpha</name>
    <name type="common">Zebra mussel</name>
    <name type="synonym">Mytilus polymorpha</name>
    <dbReference type="NCBI Taxonomy" id="45954"/>
    <lineage>
        <taxon>Eukaryota</taxon>
        <taxon>Metazoa</taxon>
        <taxon>Spiralia</taxon>
        <taxon>Lophotrochozoa</taxon>
        <taxon>Mollusca</taxon>
        <taxon>Bivalvia</taxon>
        <taxon>Autobranchia</taxon>
        <taxon>Heteroconchia</taxon>
        <taxon>Euheterodonta</taxon>
        <taxon>Imparidentia</taxon>
        <taxon>Neoheterodontei</taxon>
        <taxon>Myida</taxon>
        <taxon>Dreissenoidea</taxon>
        <taxon>Dreissenidae</taxon>
        <taxon>Dreissena</taxon>
    </lineage>
</organism>
<proteinExistence type="predicted"/>
<evidence type="ECO:0000313" key="1">
    <source>
        <dbReference type="EMBL" id="KAH3852972.1"/>
    </source>
</evidence>
<dbReference type="EMBL" id="JAIWYP010000003">
    <property type="protein sequence ID" value="KAH3852972.1"/>
    <property type="molecule type" value="Genomic_DNA"/>
</dbReference>
<evidence type="ECO:0000313" key="2">
    <source>
        <dbReference type="Proteomes" id="UP000828390"/>
    </source>
</evidence>
<gene>
    <name evidence="1" type="ORF">DPMN_095493</name>
</gene>
<dbReference type="AlphaFoldDB" id="A0A9D4L9G5"/>
<protein>
    <submittedName>
        <fullName evidence="1">Uncharacterized protein</fullName>
    </submittedName>
</protein>
<reference evidence="1" key="2">
    <citation type="submission" date="2020-11" db="EMBL/GenBank/DDBJ databases">
        <authorList>
            <person name="McCartney M.A."/>
            <person name="Auch B."/>
            <person name="Kono T."/>
            <person name="Mallez S."/>
            <person name="Becker A."/>
            <person name="Gohl D.M."/>
            <person name="Silverstein K.A.T."/>
            <person name="Koren S."/>
            <person name="Bechman K.B."/>
            <person name="Herman A."/>
            <person name="Abrahante J.E."/>
            <person name="Garbe J."/>
        </authorList>
    </citation>
    <scope>NUCLEOTIDE SEQUENCE</scope>
    <source>
        <strain evidence="1">Duluth1</strain>
        <tissue evidence="1">Whole animal</tissue>
    </source>
</reference>
<comment type="caution">
    <text evidence="1">The sequence shown here is derived from an EMBL/GenBank/DDBJ whole genome shotgun (WGS) entry which is preliminary data.</text>
</comment>